<evidence type="ECO:0000313" key="2">
    <source>
        <dbReference type="Proteomes" id="UP000275408"/>
    </source>
</evidence>
<name>A0A3M6UBJ9_POCDA</name>
<keyword evidence="2" id="KW-1185">Reference proteome</keyword>
<protein>
    <submittedName>
        <fullName evidence="1">Uncharacterized protein</fullName>
    </submittedName>
</protein>
<sequence>MLHYSGVGFAGSNSLPTRLAFRMSYLWKFSHKELTLQHAVGLDGGLYVYNPLSLEVDLPLQNNSESCKEIRRLCEFEDGITFTDSGDRKVKFFRPSEKNVKTLMCSGQEGASDGTDETCSFTQVHGICSMEKTLFVSDVTTGCIKLASRLSGIVSFIKVLGSIYNSFDIKAQSIGKAHTSLQDAVDKVSYVTTSQRPFPSVRETKAINGPEGTVSNKTQVLLEGRMRRLRSIASIDNGFLEDIDLHISDNSCGKSKRSFPFQTRDLYRIGDQPVGLSSAK</sequence>
<reference evidence="1 2" key="1">
    <citation type="journal article" date="2018" name="Sci. Rep.">
        <title>Comparative analysis of the Pocillopora damicornis genome highlights role of immune system in coral evolution.</title>
        <authorList>
            <person name="Cunning R."/>
            <person name="Bay R.A."/>
            <person name="Gillette P."/>
            <person name="Baker A.C."/>
            <person name="Traylor-Knowles N."/>
        </authorList>
    </citation>
    <scope>NUCLEOTIDE SEQUENCE [LARGE SCALE GENOMIC DNA]</scope>
    <source>
        <strain evidence="1">RSMAS</strain>
        <tissue evidence="1">Whole animal</tissue>
    </source>
</reference>
<proteinExistence type="predicted"/>
<comment type="caution">
    <text evidence="1">The sequence shown here is derived from an EMBL/GenBank/DDBJ whole genome shotgun (WGS) entry which is preliminary data.</text>
</comment>
<evidence type="ECO:0000313" key="1">
    <source>
        <dbReference type="EMBL" id="RMX51035.1"/>
    </source>
</evidence>
<dbReference type="OrthoDB" id="5981398at2759"/>
<accession>A0A3M6UBJ9</accession>
<dbReference type="EMBL" id="RCHS01001859">
    <property type="protein sequence ID" value="RMX51035.1"/>
    <property type="molecule type" value="Genomic_DNA"/>
</dbReference>
<organism evidence="1 2">
    <name type="scientific">Pocillopora damicornis</name>
    <name type="common">Cauliflower coral</name>
    <name type="synonym">Millepora damicornis</name>
    <dbReference type="NCBI Taxonomy" id="46731"/>
    <lineage>
        <taxon>Eukaryota</taxon>
        <taxon>Metazoa</taxon>
        <taxon>Cnidaria</taxon>
        <taxon>Anthozoa</taxon>
        <taxon>Hexacorallia</taxon>
        <taxon>Scleractinia</taxon>
        <taxon>Astrocoeniina</taxon>
        <taxon>Pocilloporidae</taxon>
        <taxon>Pocillopora</taxon>
    </lineage>
</organism>
<gene>
    <name evidence="1" type="ORF">pdam_00024558</name>
</gene>
<dbReference type="Proteomes" id="UP000275408">
    <property type="component" value="Unassembled WGS sequence"/>
</dbReference>
<dbReference type="AlphaFoldDB" id="A0A3M6UBJ9"/>